<keyword evidence="10" id="KW-1185">Reference proteome</keyword>
<gene>
    <name evidence="9" type="ORF">GIB67_026026</name>
</gene>
<protein>
    <submittedName>
        <fullName evidence="9">Uncharacterized protein</fullName>
    </submittedName>
</protein>
<dbReference type="CDD" id="cd18808">
    <property type="entry name" value="SF1_C_Upf1"/>
    <property type="match status" value="1"/>
</dbReference>
<evidence type="ECO:0000259" key="8">
    <source>
        <dbReference type="Pfam" id="PF13087"/>
    </source>
</evidence>
<dbReference type="EMBL" id="JACGCM010001798">
    <property type="protein sequence ID" value="KAF6149170.1"/>
    <property type="molecule type" value="Genomic_DNA"/>
</dbReference>
<accession>A0A7J7M2W0</accession>
<dbReference type="CDD" id="cd18042">
    <property type="entry name" value="DEXXQc_SETX"/>
    <property type="match status" value="1"/>
</dbReference>
<evidence type="ECO:0000313" key="10">
    <source>
        <dbReference type="Proteomes" id="UP000541444"/>
    </source>
</evidence>
<evidence type="ECO:0000259" key="7">
    <source>
        <dbReference type="Pfam" id="PF13086"/>
    </source>
</evidence>
<dbReference type="Gene3D" id="3.40.50.300">
    <property type="entry name" value="P-loop containing nucleotide triphosphate hydrolases"/>
    <property type="match status" value="2"/>
</dbReference>
<dbReference type="OrthoDB" id="6513042at2759"/>
<evidence type="ECO:0000256" key="6">
    <source>
        <dbReference type="SAM" id="Phobius"/>
    </source>
</evidence>
<proteinExistence type="predicted"/>
<dbReference type="AlphaFoldDB" id="A0A7J7M2W0"/>
<sequence length="1004" mass="114618">MSFGVFSLAEGTKLKCVPVRFESVEEYIGVFEPLIFEECRAKLRAEWEELNESSSGGEHIEVTIKCVKKRRGGWYVVTVDPTENCNWTFKDGDVAILSSLKPRAGRLKRKNPGAIEDNMETTFGKRMACTIWGQKNASSRKVAAPMLYYFAKRCKTLSMLFGGYTILTFFGYLVVIPSLPFLVIVGLSEVDRIEDFDGENNNDNCIKEINPEGDGREDNGNNGEDNGNNGEDDDNKGEDDQILRRFKLNEFWYLTVLGSLVTTEREYNALHAFHSFNPKMKSTILNPNPDQFAKYEEEQPPAMDECLTSNFVDYLQKSFSGPQLLSIRWAAMHRSKEQDPWPFTLVQGPPGTGKTHTVWGILNVFHELYQTEMRKKLAAEICVQIRETVKNSCENMSMEFVDGGFQGTDENHIGTLPQKPKILVCAPSNAATDELLVRVLDRGFIDCEMKVYHPDVVRVGVGSQTHAAQVVSVERRTEQILVNDSDAITSLIEQLSVQEAQLSEEIDSLKKELIQDHYNDSLLHKLVASLDEKRKLLVGKDRISIVQRYSLKTITRGVAREMIEASFLDEADIVFTTVSSSGCKLFSRLTRGFDMVIIDEAAQANEVGVLPPLVTSASRCVLVGDHHQLSATIISKEARNLLYGRSLFERFQQVGCPSLLLSIQYRMHPQIRDFPSRYFYQGRLTDGEILRTLPDEIFHEDPLLRPYLFFDITNGRESHRGDSVSYENIQEARFCLRLYEYLQRKLKSLSLSKVSVGIITPYKLQMKCIEREFKEVLKSKEGKDLYINTVDAFQGQERGVIIMSCVRTSDRGVGFVADAQRMNVALTRAKRALWVIGNANALAKSDDWANLIADAKLRACFLYLESLPTEFVTPNRHAQEFPNRPEQEFPNRHTQQLPNRPPQQFQNRHAQEFPDRPPQQFPNRHAHQSPNRPAHQFPNRPGQQFPSRPAQQFPKRPLQQFSNRPQQIPKHPLQQFPNRPVQQFPKRPAPFLAHARRWCRTEPD</sequence>
<evidence type="ECO:0000256" key="1">
    <source>
        <dbReference type="ARBA" id="ARBA00022741"/>
    </source>
</evidence>
<dbReference type="InterPro" id="IPR047187">
    <property type="entry name" value="SF1_C_Upf1"/>
</dbReference>
<dbReference type="InterPro" id="IPR041677">
    <property type="entry name" value="DNA2/NAM7_AAA_11"/>
</dbReference>
<comment type="caution">
    <text evidence="9">The sequence shown here is derived from an EMBL/GenBank/DDBJ whole genome shotgun (WGS) entry which is preliminary data.</text>
</comment>
<feature type="compositionally biased region" description="Polar residues" evidence="5">
    <location>
        <begin position="941"/>
        <end position="950"/>
    </location>
</feature>
<dbReference type="GO" id="GO:0005694">
    <property type="term" value="C:chromosome"/>
    <property type="evidence" value="ECO:0007669"/>
    <property type="project" value="UniProtKB-ARBA"/>
</dbReference>
<keyword evidence="6" id="KW-1133">Transmembrane helix</keyword>
<keyword evidence="4" id="KW-0067">ATP-binding</keyword>
<feature type="transmembrane region" description="Helical" evidence="6">
    <location>
        <begin position="161"/>
        <end position="187"/>
    </location>
</feature>
<dbReference type="PANTHER" id="PTHR10887">
    <property type="entry name" value="DNA2/NAM7 HELICASE FAMILY"/>
    <property type="match status" value="1"/>
</dbReference>
<evidence type="ECO:0000256" key="4">
    <source>
        <dbReference type="ARBA" id="ARBA00022840"/>
    </source>
</evidence>
<evidence type="ECO:0000256" key="5">
    <source>
        <dbReference type="SAM" id="MobiDB-lite"/>
    </source>
</evidence>
<feature type="region of interest" description="Disordered" evidence="5">
    <location>
        <begin position="879"/>
        <end position="989"/>
    </location>
</feature>
<keyword evidence="1" id="KW-0547">Nucleotide-binding</keyword>
<feature type="compositionally biased region" description="Basic and acidic residues" evidence="5">
    <location>
        <begin position="205"/>
        <end position="219"/>
    </location>
</feature>
<dbReference type="Pfam" id="PF13087">
    <property type="entry name" value="AAA_12"/>
    <property type="match status" value="1"/>
</dbReference>
<dbReference type="GO" id="GO:0016787">
    <property type="term" value="F:hydrolase activity"/>
    <property type="evidence" value="ECO:0007669"/>
    <property type="project" value="UniProtKB-KW"/>
</dbReference>
<dbReference type="Proteomes" id="UP000541444">
    <property type="component" value="Unassembled WGS sequence"/>
</dbReference>
<keyword evidence="6" id="KW-0472">Membrane</keyword>
<organism evidence="9 10">
    <name type="scientific">Kingdonia uniflora</name>
    <dbReference type="NCBI Taxonomy" id="39325"/>
    <lineage>
        <taxon>Eukaryota</taxon>
        <taxon>Viridiplantae</taxon>
        <taxon>Streptophyta</taxon>
        <taxon>Embryophyta</taxon>
        <taxon>Tracheophyta</taxon>
        <taxon>Spermatophyta</taxon>
        <taxon>Magnoliopsida</taxon>
        <taxon>Ranunculales</taxon>
        <taxon>Circaeasteraceae</taxon>
        <taxon>Kingdonia</taxon>
    </lineage>
</organism>
<reference evidence="9 10" key="1">
    <citation type="journal article" date="2020" name="IScience">
        <title>Genome Sequencing of the Endangered Kingdonia uniflora (Circaeasteraceae, Ranunculales) Reveals Potential Mechanisms of Evolutionary Specialization.</title>
        <authorList>
            <person name="Sun Y."/>
            <person name="Deng T."/>
            <person name="Zhang A."/>
            <person name="Moore M.J."/>
            <person name="Landis J.B."/>
            <person name="Lin N."/>
            <person name="Zhang H."/>
            <person name="Zhang X."/>
            <person name="Huang J."/>
            <person name="Zhang X."/>
            <person name="Sun H."/>
            <person name="Wang H."/>
        </authorList>
    </citation>
    <scope>NUCLEOTIDE SEQUENCE [LARGE SCALE GENOMIC DNA]</scope>
    <source>
        <strain evidence="9">TB1705</strain>
        <tissue evidence="9">Leaf</tissue>
    </source>
</reference>
<feature type="compositionally biased region" description="Polar residues" evidence="5">
    <location>
        <begin position="892"/>
        <end position="908"/>
    </location>
</feature>
<keyword evidence="2" id="KW-0378">Hydrolase</keyword>
<dbReference type="InterPro" id="IPR027417">
    <property type="entry name" value="P-loop_NTPase"/>
</dbReference>
<feature type="region of interest" description="Disordered" evidence="5">
    <location>
        <begin position="201"/>
        <end position="238"/>
    </location>
</feature>
<dbReference type="GO" id="GO:0005524">
    <property type="term" value="F:ATP binding"/>
    <property type="evidence" value="ECO:0007669"/>
    <property type="project" value="UniProtKB-KW"/>
</dbReference>
<dbReference type="PANTHER" id="PTHR10887:SF525">
    <property type="entry name" value="P-LOOP CONTAINING NUCLEOSIDE TRIPHOSPHATE HYDROLASES SUPERFAMILY PROTEIN"/>
    <property type="match status" value="1"/>
</dbReference>
<keyword evidence="3" id="KW-0347">Helicase</keyword>
<dbReference type="InterPro" id="IPR045055">
    <property type="entry name" value="DNA2/NAM7-like"/>
</dbReference>
<evidence type="ECO:0000256" key="2">
    <source>
        <dbReference type="ARBA" id="ARBA00022801"/>
    </source>
</evidence>
<dbReference type="GO" id="GO:0004386">
    <property type="term" value="F:helicase activity"/>
    <property type="evidence" value="ECO:0007669"/>
    <property type="project" value="UniProtKB-KW"/>
</dbReference>
<feature type="domain" description="DNA2/NAM7 helicase helicase" evidence="7">
    <location>
        <begin position="331"/>
        <end position="636"/>
    </location>
</feature>
<dbReference type="SUPFAM" id="SSF52540">
    <property type="entry name" value="P-loop containing nucleoside triphosphate hydrolases"/>
    <property type="match status" value="1"/>
</dbReference>
<dbReference type="InterPro" id="IPR041679">
    <property type="entry name" value="DNA2/NAM7-like_C"/>
</dbReference>
<name>A0A7J7M2W0_9MAGN</name>
<keyword evidence="6" id="KW-0812">Transmembrane</keyword>
<dbReference type="Pfam" id="PF13086">
    <property type="entry name" value="AAA_11"/>
    <property type="match status" value="1"/>
</dbReference>
<evidence type="ECO:0000313" key="9">
    <source>
        <dbReference type="EMBL" id="KAF6149170.1"/>
    </source>
</evidence>
<feature type="compositionally biased region" description="Basic and acidic residues" evidence="5">
    <location>
        <begin position="879"/>
        <end position="891"/>
    </location>
</feature>
<dbReference type="FunFam" id="3.40.50.300:FF:000326">
    <property type="entry name" value="P-loop containing nucleoside triphosphate hydrolase"/>
    <property type="match status" value="1"/>
</dbReference>
<evidence type="ECO:0000256" key="3">
    <source>
        <dbReference type="ARBA" id="ARBA00022806"/>
    </source>
</evidence>
<feature type="domain" description="DNA2/NAM7 helicase-like C-terminal" evidence="8">
    <location>
        <begin position="643"/>
        <end position="839"/>
    </location>
</feature>
<feature type="compositionally biased region" description="Low complexity" evidence="5">
    <location>
        <begin position="220"/>
        <end position="229"/>
    </location>
</feature>